<dbReference type="AlphaFoldDB" id="A0AAD5UDP5"/>
<proteinExistence type="predicted"/>
<reference evidence="1" key="1">
    <citation type="submission" date="2020-05" db="EMBL/GenBank/DDBJ databases">
        <title>Phylogenomic resolution of chytrid fungi.</title>
        <authorList>
            <person name="Stajich J.E."/>
            <person name="Amses K."/>
            <person name="Simmons R."/>
            <person name="Seto K."/>
            <person name="Myers J."/>
            <person name="Bonds A."/>
            <person name="Quandt C.A."/>
            <person name="Barry K."/>
            <person name="Liu P."/>
            <person name="Grigoriev I."/>
            <person name="Longcore J.E."/>
            <person name="James T.Y."/>
        </authorList>
    </citation>
    <scope>NUCLEOTIDE SEQUENCE</scope>
    <source>
        <strain evidence="1">PLAUS21</strain>
    </source>
</reference>
<sequence length="235" mass="26919">MLEISNQWVVVSGDGYIADKEPRSGKLDYANSYLNFDNISLKHLESITQIKTTNMFWDIDALLDSSVTLPADFISGLQTQPKNSNTLIDYYVDWLLKEPSFNKLQVKCNLPLAFHSKSNSISCQVQGVIDRVISSRISVLDIPILIVTANKNDPIKSFSKLLSMAAVLHKERKNKQIYSNMYGVYADGERWRFIMVDENSNIWKSKTFTGFIDELVKDDLERIYQLLYFILKAAK</sequence>
<dbReference type="EMBL" id="JADGKB010000070">
    <property type="protein sequence ID" value="KAJ3255181.1"/>
    <property type="molecule type" value="Genomic_DNA"/>
</dbReference>
<organism evidence="1 2">
    <name type="scientific">Boothiomyces macroporosus</name>
    <dbReference type="NCBI Taxonomy" id="261099"/>
    <lineage>
        <taxon>Eukaryota</taxon>
        <taxon>Fungi</taxon>
        <taxon>Fungi incertae sedis</taxon>
        <taxon>Chytridiomycota</taxon>
        <taxon>Chytridiomycota incertae sedis</taxon>
        <taxon>Chytridiomycetes</taxon>
        <taxon>Rhizophydiales</taxon>
        <taxon>Terramycetaceae</taxon>
        <taxon>Boothiomyces</taxon>
    </lineage>
</organism>
<name>A0AAD5UDP5_9FUNG</name>
<gene>
    <name evidence="1" type="ORF">HK103_006550</name>
</gene>
<dbReference type="Proteomes" id="UP001210925">
    <property type="component" value="Unassembled WGS sequence"/>
</dbReference>
<keyword evidence="2" id="KW-1185">Reference proteome</keyword>
<accession>A0AAD5UDP5</accession>
<evidence type="ECO:0000313" key="2">
    <source>
        <dbReference type="Proteomes" id="UP001210925"/>
    </source>
</evidence>
<comment type="caution">
    <text evidence="1">The sequence shown here is derived from an EMBL/GenBank/DDBJ whole genome shotgun (WGS) entry which is preliminary data.</text>
</comment>
<evidence type="ECO:0000313" key="1">
    <source>
        <dbReference type="EMBL" id="KAJ3255181.1"/>
    </source>
</evidence>
<protein>
    <submittedName>
        <fullName evidence="1">Uncharacterized protein</fullName>
    </submittedName>
</protein>